<name>I3Y0K6_SULBS</name>
<dbReference type="OrthoDB" id="6638088at2"/>
<gene>
    <name evidence="2" type="ordered locus">Sulba_2463</name>
</gene>
<dbReference type="RefSeq" id="WP_014770593.1">
    <property type="nucleotide sequence ID" value="NC_018002.1"/>
</dbReference>
<evidence type="ECO:0008006" key="4">
    <source>
        <dbReference type="Google" id="ProtNLM"/>
    </source>
</evidence>
<dbReference type="EMBL" id="CP003333">
    <property type="protein sequence ID" value="AFL69730.1"/>
    <property type="molecule type" value="Genomic_DNA"/>
</dbReference>
<dbReference type="PATRIC" id="fig|760154.4.peg.2461"/>
<accession>I3Y0K6</accession>
<sequence length="420" mass="49468">MNKNMQTHGWVALDTPFEPPVYFWQEVKYYIIRGIVDVLVFPFFLCIVLGLVIWKKSCKQPLKKRMFFGSHPIVTFVHNKHILETEYECVLFAFEDWSNGTMHKGITLKDIMPSFLIGNTPYMLGSYWAMVWVLLRFEVVHLYFDGGLLERTLWWRIEPVLYQVFGIKVVLYPYGTDVMSTVRNVNRIQRFGHMRFSKKYFMMDYKREKRNFWWSKYANLVIGYAPYIDFLPRLDVLTWHGHIVYDVDRVPFPSIKPKIKIIHFASHGVRKSSYFIKNELDKLSKVYPQIEVECLSGLSRDDAIKKIEDSHIFIDSLNDGYLQFSSLEAMLKGRVVLSLIDTQLQTFFMQIAPLEYSSFFQDLPLIGINSDTLYTKLEELILHPEKLESIANKSNEFARNMVAQNIEGYKIIMAMLVEQK</sequence>
<evidence type="ECO:0000313" key="2">
    <source>
        <dbReference type="EMBL" id="AFL69730.1"/>
    </source>
</evidence>
<organism evidence="2 3">
    <name type="scientific">Sulfurospirillum barnesii (strain ATCC 700032 / DSM 10660 / SES-3)</name>
    <dbReference type="NCBI Taxonomy" id="760154"/>
    <lineage>
        <taxon>Bacteria</taxon>
        <taxon>Pseudomonadati</taxon>
        <taxon>Campylobacterota</taxon>
        <taxon>Epsilonproteobacteria</taxon>
        <taxon>Campylobacterales</taxon>
        <taxon>Sulfurospirillaceae</taxon>
        <taxon>Sulfurospirillum</taxon>
    </lineage>
</organism>
<dbReference type="KEGG" id="sba:Sulba_2463"/>
<keyword evidence="1" id="KW-0472">Membrane</keyword>
<feature type="transmembrane region" description="Helical" evidence="1">
    <location>
        <begin position="30"/>
        <end position="54"/>
    </location>
</feature>
<keyword evidence="3" id="KW-1185">Reference proteome</keyword>
<keyword evidence="1" id="KW-0812">Transmembrane</keyword>
<reference evidence="2 3" key="1">
    <citation type="submission" date="2012-06" db="EMBL/GenBank/DDBJ databases">
        <title>Complete sequence of Sulfurospirillum barnesii SES-3.</title>
        <authorList>
            <consortium name="US DOE Joint Genome Institute"/>
            <person name="Lucas S."/>
            <person name="Han J."/>
            <person name="Lapidus A."/>
            <person name="Cheng J.-F."/>
            <person name="Goodwin L."/>
            <person name="Pitluck S."/>
            <person name="Peters L."/>
            <person name="Ovchinnikova G."/>
            <person name="Lu M."/>
            <person name="Detter J.C."/>
            <person name="Han C."/>
            <person name="Tapia R."/>
            <person name="Land M."/>
            <person name="Hauser L."/>
            <person name="Kyrpides N."/>
            <person name="Ivanova N."/>
            <person name="Pagani I."/>
            <person name="Stolz J."/>
            <person name="Arkin A."/>
            <person name="Dehal P."/>
            <person name="Oremland R."/>
            <person name="Saltikov C."/>
            <person name="Basu P."/>
            <person name="Hollibaugh J."/>
            <person name="Newman D."/>
            <person name="Stolyar S."/>
            <person name="Hazen T."/>
            <person name="Woyke T."/>
        </authorList>
    </citation>
    <scope>NUCLEOTIDE SEQUENCE [LARGE SCALE GENOMIC DNA]</scope>
    <source>
        <strain evidence="3">ATCC 700032 / DSM 10660 / SES-3</strain>
    </source>
</reference>
<dbReference type="HOGENOM" id="CLU_653686_0_0_7"/>
<evidence type="ECO:0000256" key="1">
    <source>
        <dbReference type="SAM" id="Phobius"/>
    </source>
</evidence>
<dbReference type="Proteomes" id="UP000006176">
    <property type="component" value="Chromosome"/>
</dbReference>
<evidence type="ECO:0000313" key="3">
    <source>
        <dbReference type="Proteomes" id="UP000006176"/>
    </source>
</evidence>
<dbReference type="STRING" id="760154.Sulba_2463"/>
<dbReference type="eggNOG" id="COG0438">
    <property type="taxonomic scope" value="Bacteria"/>
</dbReference>
<dbReference type="AlphaFoldDB" id="I3Y0K6"/>
<proteinExistence type="predicted"/>
<keyword evidence="1" id="KW-1133">Transmembrane helix</keyword>
<protein>
    <recommendedName>
        <fullName evidence="4">Glycosyltransferase</fullName>
    </recommendedName>
</protein>